<dbReference type="EMBL" id="CADEAL010000291">
    <property type="protein sequence ID" value="CAB1417911.1"/>
    <property type="molecule type" value="Genomic_DNA"/>
</dbReference>
<reference evidence="1" key="1">
    <citation type="submission" date="2020-03" db="EMBL/GenBank/DDBJ databases">
        <authorList>
            <person name="Weist P."/>
        </authorList>
    </citation>
    <scope>NUCLEOTIDE SEQUENCE</scope>
</reference>
<evidence type="ECO:0000313" key="2">
    <source>
        <dbReference type="Proteomes" id="UP001153269"/>
    </source>
</evidence>
<dbReference type="AlphaFoldDB" id="A0A9N7TSX3"/>
<dbReference type="Proteomes" id="UP001153269">
    <property type="component" value="Unassembled WGS sequence"/>
</dbReference>
<sequence length="149" mass="16803">MAEFADDLNHKLDEVNITLLALDERMTAVESKVHGEHCVLSLKRKRRAHNPKIAETVRRLHNSESNVWRYQPEEGLSSPHNEAVTEHLFEALAATPCLHGVPNDVILSACKTYYETLRRNFRYSQPDLVDQAAALKSTARSPTAKEEAA</sequence>
<dbReference type="InterPro" id="IPR028101">
    <property type="entry name" value="DUF4616"/>
</dbReference>
<accession>A0A9N7TSX3</accession>
<protein>
    <submittedName>
        <fullName evidence="1">Uncharacterized protein</fullName>
    </submittedName>
</protein>
<dbReference type="PANTHER" id="PTHR14375:SF2">
    <property type="entry name" value="SIMILAR TO RIKEN CDNA 4931414P19"/>
    <property type="match status" value="1"/>
</dbReference>
<organism evidence="1 2">
    <name type="scientific">Pleuronectes platessa</name>
    <name type="common">European plaice</name>
    <dbReference type="NCBI Taxonomy" id="8262"/>
    <lineage>
        <taxon>Eukaryota</taxon>
        <taxon>Metazoa</taxon>
        <taxon>Chordata</taxon>
        <taxon>Craniata</taxon>
        <taxon>Vertebrata</taxon>
        <taxon>Euteleostomi</taxon>
        <taxon>Actinopterygii</taxon>
        <taxon>Neopterygii</taxon>
        <taxon>Teleostei</taxon>
        <taxon>Neoteleostei</taxon>
        <taxon>Acanthomorphata</taxon>
        <taxon>Carangaria</taxon>
        <taxon>Pleuronectiformes</taxon>
        <taxon>Pleuronectoidei</taxon>
        <taxon>Pleuronectidae</taxon>
        <taxon>Pleuronectes</taxon>
    </lineage>
</organism>
<keyword evidence="2" id="KW-1185">Reference proteome</keyword>
<gene>
    <name evidence="1" type="ORF">PLEPLA_LOCUS5733</name>
</gene>
<name>A0A9N7TSX3_PLEPL</name>
<proteinExistence type="predicted"/>
<evidence type="ECO:0000313" key="1">
    <source>
        <dbReference type="EMBL" id="CAB1417911.1"/>
    </source>
</evidence>
<comment type="caution">
    <text evidence="1">The sequence shown here is derived from an EMBL/GenBank/DDBJ whole genome shotgun (WGS) entry which is preliminary data.</text>
</comment>
<dbReference type="PANTHER" id="PTHR14375">
    <property type="entry name" value="SIMILAR TO RIKEN CDNA 4931414P19"/>
    <property type="match status" value="1"/>
</dbReference>